<accession>A0A9X3N1M5</accession>
<evidence type="ECO:0000313" key="7">
    <source>
        <dbReference type="Proteomes" id="UP001149140"/>
    </source>
</evidence>
<dbReference type="FunFam" id="1.10.10.10:FF:000001">
    <property type="entry name" value="LysR family transcriptional regulator"/>
    <property type="match status" value="1"/>
</dbReference>
<protein>
    <submittedName>
        <fullName evidence="6">LysR family transcriptional regulator</fullName>
    </submittedName>
</protein>
<dbReference type="PANTHER" id="PTHR30346">
    <property type="entry name" value="TRANSCRIPTIONAL DUAL REGULATOR HCAR-RELATED"/>
    <property type="match status" value="1"/>
</dbReference>
<dbReference type="GO" id="GO:0003700">
    <property type="term" value="F:DNA-binding transcription factor activity"/>
    <property type="evidence" value="ECO:0007669"/>
    <property type="project" value="InterPro"/>
</dbReference>
<keyword evidence="2" id="KW-0805">Transcription regulation</keyword>
<dbReference type="InterPro" id="IPR036390">
    <property type="entry name" value="WH_DNA-bd_sf"/>
</dbReference>
<dbReference type="PANTHER" id="PTHR30346:SF28">
    <property type="entry name" value="HTH-TYPE TRANSCRIPTIONAL REGULATOR CYNR"/>
    <property type="match status" value="1"/>
</dbReference>
<comment type="similarity">
    <text evidence="1">Belongs to the LysR transcriptional regulatory family.</text>
</comment>
<dbReference type="CDD" id="cd08414">
    <property type="entry name" value="PBP2_LTTR_aromatics_like"/>
    <property type="match status" value="1"/>
</dbReference>
<dbReference type="InterPro" id="IPR000847">
    <property type="entry name" value="LysR_HTH_N"/>
</dbReference>
<keyword evidence="4" id="KW-0804">Transcription</keyword>
<dbReference type="RefSeq" id="WP_270046033.1">
    <property type="nucleotide sequence ID" value="NZ_JAPDOD010000076.1"/>
</dbReference>
<dbReference type="Gene3D" id="1.10.10.10">
    <property type="entry name" value="Winged helix-like DNA-binding domain superfamily/Winged helix DNA-binding domain"/>
    <property type="match status" value="1"/>
</dbReference>
<evidence type="ECO:0000256" key="2">
    <source>
        <dbReference type="ARBA" id="ARBA00023015"/>
    </source>
</evidence>
<name>A0A9X3N1M5_9ACTN</name>
<dbReference type="GO" id="GO:0003677">
    <property type="term" value="F:DNA binding"/>
    <property type="evidence" value="ECO:0007669"/>
    <property type="project" value="UniProtKB-KW"/>
</dbReference>
<dbReference type="EMBL" id="JAPDOD010000076">
    <property type="protein sequence ID" value="MDA0166779.1"/>
    <property type="molecule type" value="Genomic_DNA"/>
</dbReference>
<dbReference type="SUPFAM" id="SSF46785">
    <property type="entry name" value="Winged helix' DNA-binding domain"/>
    <property type="match status" value="1"/>
</dbReference>
<keyword evidence="7" id="KW-1185">Reference proteome</keyword>
<dbReference type="PROSITE" id="PS50931">
    <property type="entry name" value="HTH_LYSR"/>
    <property type="match status" value="1"/>
</dbReference>
<keyword evidence="3" id="KW-0238">DNA-binding</keyword>
<comment type="caution">
    <text evidence="6">The sequence shown here is derived from an EMBL/GenBank/DDBJ whole genome shotgun (WGS) entry which is preliminary data.</text>
</comment>
<dbReference type="Proteomes" id="UP001149140">
    <property type="component" value="Unassembled WGS sequence"/>
</dbReference>
<sequence>MAELRHLRYFVAVAEELSFSRAADRLHMAASPVSQAIRQLEAELGVDLFVRTTRHVELTAAGRRLLADGVAALQAVDGAFANAALAGRGVLGTLRVGSSPAARHEVRPALLSRLREAHPGIAVDASEATTGNLCRELLSHRLDVALGFCTEPVPGLARRVLLHERMHLFMRRTHRFAGESQLELTALRGDRFVVPAEELNAGFNRRLRRLCREHGFEPVTVVAPAVWEDEEWPPGADLVTLATERVARNAAPHIHTALLVPELYLPLEVVWREDDDSPILQRFLEVATPAPEPAP</sequence>
<dbReference type="SUPFAM" id="SSF53850">
    <property type="entry name" value="Periplasmic binding protein-like II"/>
    <property type="match status" value="1"/>
</dbReference>
<feature type="domain" description="HTH lysR-type" evidence="5">
    <location>
        <begin position="1"/>
        <end position="59"/>
    </location>
</feature>
<gene>
    <name evidence="6" type="ORF">OM076_41345</name>
</gene>
<reference evidence="6" key="1">
    <citation type="submission" date="2022-10" db="EMBL/GenBank/DDBJ databases">
        <title>The WGS of Solirubrobacter ginsenosidimutans DSM 21036.</title>
        <authorList>
            <person name="Jiang Z."/>
        </authorList>
    </citation>
    <scope>NUCLEOTIDE SEQUENCE</scope>
    <source>
        <strain evidence="6">DSM 21036</strain>
    </source>
</reference>
<dbReference type="InterPro" id="IPR036388">
    <property type="entry name" value="WH-like_DNA-bd_sf"/>
</dbReference>
<evidence type="ECO:0000256" key="3">
    <source>
        <dbReference type="ARBA" id="ARBA00023125"/>
    </source>
</evidence>
<proteinExistence type="inferred from homology"/>
<evidence type="ECO:0000256" key="1">
    <source>
        <dbReference type="ARBA" id="ARBA00009437"/>
    </source>
</evidence>
<dbReference type="Gene3D" id="3.40.190.10">
    <property type="entry name" value="Periplasmic binding protein-like II"/>
    <property type="match status" value="2"/>
</dbReference>
<dbReference type="InterPro" id="IPR005119">
    <property type="entry name" value="LysR_subst-bd"/>
</dbReference>
<dbReference type="Pfam" id="PF03466">
    <property type="entry name" value="LysR_substrate"/>
    <property type="match status" value="1"/>
</dbReference>
<dbReference type="Pfam" id="PF00126">
    <property type="entry name" value="HTH_1"/>
    <property type="match status" value="1"/>
</dbReference>
<evidence type="ECO:0000256" key="4">
    <source>
        <dbReference type="ARBA" id="ARBA00023163"/>
    </source>
</evidence>
<evidence type="ECO:0000313" key="6">
    <source>
        <dbReference type="EMBL" id="MDA0166779.1"/>
    </source>
</evidence>
<dbReference type="PRINTS" id="PR00039">
    <property type="entry name" value="HTHLYSR"/>
</dbReference>
<dbReference type="GO" id="GO:0032993">
    <property type="term" value="C:protein-DNA complex"/>
    <property type="evidence" value="ECO:0007669"/>
    <property type="project" value="TreeGrafter"/>
</dbReference>
<evidence type="ECO:0000259" key="5">
    <source>
        <dbReference type="PROSITE" id="PS50931"/>
    </source>
</evidence>
<dbReference type="AlphaFoldDB" id="A0A9X3N1M5"/>
<organism evidence="6 7">
    <name type="scientific">Solirubrobacter ginsenosidimutans</name>
    <dbReference type="NCBI Taxonomy" id="490573"/>
    <lineage>
        <taxon>Bacteria</taxon>
        <taxon>Bacillati</taxon>
        <taxon>Actinomycetota</taxon>
        <taxon>Thermoleophilia</taxon>
        <taxon>Solirubrobacterales</taxon>
        <taxon>Solirubrobacteraceae</taxon>
        <taxon>Solirubrobacter</taxon>
    </lineage>
</organism>